<protein>
    <recommendedName>
        <fullName evidence="3">SH3 domain-containing protein</fullName>
    </recommendedName>
</protein>
<evidence type="ECO:0000313" key="2">
    <source>
        <dbReference type="Proteomes" id="UP001251948"/>
    </source>
</evidence>
<dbReference type="RefSeq" id="WP_308308511.1">
    <property type="nucleotide sequence ID" value="NZ_JAVSKO010000008.1"/>
</dbReference>
<accession>A0AAJ2MUE0</accession>
<organism evidence="1 2">
    <name type="scientific">Stenotrophomonas maltophilia</name>
    <name type="common">Pseudomonas maltophilia</name>
    <name type="synonym">Xanthomonas maltophilia</name>
    <dbReference type="NCBI Taxonomy" id="40324"/>
    <lineage>
        <taxon>Bacteria</taxon>
        <taxon>Pseudomonadati</taxon>
        <taxon>Pseudomonadota</taxon>
        <taxon>Gammaproteobacteria</taxon>
        <taxon>Lysobacterales</taxon>
        <taxon>Lysobacteraceae</taxon>
        <taxon>Stenotrophomonas</taxon>
        <taxon>Stenotrophomonas maltophilia group</taxon>
    </lineage>
</organism>
<reference evidence="1" key="1">
    <citation type="submission" date="2023-07" db="EMBL/GenBank/DDBJ databases">
        <title>Comparative genomics of clinical Stenotrophomonas maltophilia isolates reveals regions of diversity which correlate with colonization and persistence in vivo.</title>
        <authorList>
            <person name="Mcdaniel M.S."/>
            <person name="Swords W.E."/>
            <person name="Sumpter N.A."/>
            <person name="Lindgren N.R."/>
            <person name="Billiot C.E."/>
        </authorList>
    </citation>
    <scope>NUCLEOTIDE SEQUENCE</scope>
    <source>
        <strain evidence="1">Ism4</strain>
    </source>
</reference>
<proteinExistence type="predicted"/>
<dbReference type="EMBL" id="JAVSKO010000008">
    <property type="protein sequence ID" value="MDT3470053.1"/>
    <property type="molecule type" value="Genomic_DNA"/>
</dbReference>
<name>A0AAJ2MUE0_STEMA</name>
<sequence length="174" mass="18153">MDRTTITEGPSLLTRNSTRITGSLALALALILQLLAVAPAQSAGRDIRYVDTASALVRLQPEGTVSETVSRGTAVIVNRIDRGWANIDTDRHSGHWISASLLCSGAGCWNRSAPSVGNAHALPAAAGARLAPARAAPRASSSSAYSCPCSARYNCTGPRGGQYCITSGGNKRYR</sequence>
<dbReference type="Proteomes" id="UP001251948">
    <property type="component" value="Unassembled WGS sequence"/>
</dbReference>
<comment type="caution">
    <text evidence="1">The sequence shown here is derived from an EMBL/GenBank/DDBJ whole genome shotgun (WGS) entry which is preliminary data.</text>
</comment>
<evidence type="ECO:0000313" key="1">
    <source>
        <dbReference type="EMBL" id="MDT3470053.1"/>
    </source>
</evidence>
<gene>
    <name evidence="1" type="ORF">ROV92_18875</name>
</gene>
<evidence type="ECO:0008006" key="3">
    <source>
        <dbReference type="Google" id="ProtNLM"/>
    </source>
</evidence>
<dbReference type="AlphaFoldDB" id="A0AAJ2MUE0"/>